<accession>A0A2R4NY34</accession>
<organism evidence="1 2">
    <name type="scientific">Campylobacter concisus</name>
    <dbReference type="NCBI Taxonomy" id="199"/>
    <lineage>
        <taxon>Bacteria</taxon>
        <taxon>Pseudomonadati</taxon>
        <taxon>Campylobacterota</taxon>
        <taxon>Epsilonproteobacteria</taxon>
        <taxon>Campylobacterales</taxon>
        <taxon>Campylobacteraceae</taxon>
        <taxon>Campylobacter</taxon>
    </lineage>
</organism>
<sequence length="46" mass="5579">MNLEKFSKLSLSEKKRSFISFWLSFFKNLREKNAQSKSTFRLYKLA</sequence>
<dbReference type="Proteomes" id="UP000241854">
    <property type="component" value="Chromosome"/>
</dbReference>
<evidence type="ECO:0000313" key="1">
    <source>
        <dbReference type="EMBL" id="AVX43344.1"/>
    </source>
</evidence>
<gene>
    <name evidence="1" type="ORF">CCS77_0283</name>
</gene>
<evidence type="ECO:0000313" key="2">
    <source>
        <dbReference type="Proteomes" id="UP000241854"/>
    </source>
</evidence>
<proteinExistence type="predicted"/>
<dbReference type="EMBL" id="CP021642">
    <property type="protein sequence ID" value="AVX43344.1"/>
    <property type="molecule type" value="Genomic_DNA"/>
</dbReference>
<name>A0A2R4NY34_9BACT</name>
<dbReference type="AlphaFoldDB" id="A0A2R4NY34"/>
<protein>
    <submittedName>
        <fullName evidence="1">Uncharacterized protein</fullName>
    </submittedName>
</protein>
<reference evidence="1 2" key="1">
    <citation type="journal article" date="2018" name="Emerg. Microbes Infect.">
        <title>Genomic analysis of oral Campylobacter concisus strains identified a potential bacterial molecular marker associated with active Crohn's disease.</title>
        <authorList>
            <person name="Liu F."/>
            <person name="Ma R."/>
            <person name="Tay C.Y.A."/>
            <person name="Octavia S."/>
            <person name="Lan R."/>
            <person name="Chung H.K.L."/>
            <person name="Riordan S.M."/>
            <person name="Grimm M.C."/>
            <person name="Leong R.W."/>
            <person name="Tanaka M.M."/>
            <person name="Connor S."/>
            <person name="Zhang L."/>
        </authorList>
    </citation>
    <scope>NUCLEOTIDE SEQUENCE [LARGE SCALE GENOMIC DNA]</scope>
    <source>
        <strain evidence="1 2">P2CDO4</strain>
    </source>
</reference>